<evidence type="ECO:0008006" key="4">
    <source>
        <dbReference type="Google" id="ProtNLM"/>
    </source>
</evidence>
<accession>A0A1C3ED10</accession>
<feature type="chain" id="PRO_5008673049" description="START domain-containing protein" evidence="1">
    <location>
        <begin position="25"/>
        <end position="222"/>
    </location>
</feature>
<dbReference type="AlphaFoldDB" id="A0A1C3ED10"/>
<evidence type="ECO:0000313" key="3">
    <source>
        <dbReference type="Proteomes" id="UP000094936"/>
    </source>
</evidence>
<dbReference type="OrthoDB" id="5734556at2"/>
<proteinExistence type="predicted"/>
<gene>
    <name evidence="2" type="ORF">A8L45_18310</name>
</gene>
<dbReference type="Gene3D" id="3.30.530.20">
    <property type="match status" value="1"/>
</dbReference>
<dbReference type="Proteomes" id="UP000094936">
    <property type="component" value="Unassembled WGS sequence"/>
</dbReference>
<dbReference type="RefSeq" id="WP_068904809.1">
    <property type="nucleotide sequence ID" value="NZ_JBHUIF010000009.1"/>
</dbReference>
<reference evidence="2 3" key="1">
    <citation type="submission" date="2016-05" db="EMBL/GenBank/DDBJ databases">
        <title>Genomic Taxonomy of the Vibrionaceae.</title>
        <authorList>
            <person name="Gomez-Gil B."/>
            <person name="Enciso-Ibarra J."/>
        </authorList>
    </citation>
    <scope>NUCLEOTIDE SEQUENCE [LARGE SCALE GENOMIC DNA]</scope>
    <source>
        <strain evidence="2 3">CAIM 1920</strain>
    </source>
</reference>
<dbReference type="SUPFAM" id="SSF55961">
    <property type="entry name" value="Bet v1-like"/>
    <property type="match status" value="1"/>
</dbReference>
<dbReference type="InterPro" id="IPR023393">
    <property type="entry name" value="START-like_dom_sf"/>
</dbReference>
<sequence>MKLRNYLRALTLSFTILFAFSSHAETLKASDGKEYSSKLKLVSETLDGDKYATVTGRALLKGQLGAPITVTVTTDRLLEWVHDLNYAEVLKIDAPNDQTLYMRFNAPLTLDDRDGYVRFVGSQEGDNVFIMTLVEQTNYPENPDAVRATDFRGQFRIEQVTEDRMALEFKLHYNPHASPVFAANSNTKQIVKKTMKKFKKLTEGEFKDAEIPMDLAQALAAK</sequence>
<keyword evidence="1" id="KW-0732">Signal</keyword>
<protein>
    <recommendedName>
        <fullName evidence="4">START domain-containing protein</fullName>
    </recommendedName>
</protein>
<evidence type="ECO:0000256" key="1">
    <source>
        <dbReference type="SAM" id="SignalP"/>
    </source>
</evidence>
<dbReference type="EMBL" id="LYBM01000041">
    <property type="protein sequence ID" value="ODA31128.1"/>
    <property type="molecule type" value="Genomic_DNA"/>
</dbReference>
<feature type="signal peptide" evidence="1">
    <location>
        <begin position="1"/>
        <end position="24"/>
    </location>
</feature>
<keyword evidence="3" id="KW-1185">Reference proteome</keyword>
<name>A0A1C3ED10_9GAMM</name>
<evidence type="ECO:0000313" key="2">
    <source>
        <dbReference type="EMBL" id="ODA31128.1"/>
    </source>
</evidence>
<organism evidence="2 3">
    <name type="scientific">Veronia pacifica</name>
    <dbReference type="NCBI Taxonomy" id="1080227"/>
    <lineage>
        <taxon>Bacteria</taxon>
        <taxon>Pseudomonadati</taxon>
        <taxon>Pseudomonadota</taxon>
        <taxon>Gammaproteobacteria</taxon>
        <taxon>Vibrionales</taxon>
        <taxon>Vibrionaceae</taxon>
        <taxon>Veronia</taxon>
    </lineage>
</organism>
<comment type="caution">
    <text evidence="2">The sequence shown here is derived from an EMBL/GenBank/DDBJ whole genome shotgun (WGS) entry which is preliminary data.</text>
</comment>